<sequence length="202" mass="22542">MEDLVSSSSFKSVLSYSEGQAQSVESSWTDYFVDFILSEEEKRQDSYCPTEGEADGDRGNHDDEEEEDSMISDAASRAPAALLPSKYKELRKLKKAFKALDNDDCFEDTASSPVNSPKVSGLSQMELSPKKRCSIRDLIMKEDEIGHGDDHCMAEMDCTHATMEGVRLVNPSERSITPCAELKDKGICLFPLSMLLHYHGRN</sequence>
<dbReference type="PANTHER" id="PTHR33974">
    <property type="entry name" value="VASCULAR-RELATED UNKNOWN PROTEIN 1-RELATED"/>
    <property type="match status" value="1"/>
</dbReference>
<feature type="region of interest" description="Disordered" evidence="1">
    <location>
        <begin position="42"/>
        <end position="76"/>
    </location>
</feature>
<organism evidence="2 3">
    <name type="scientific">Eleusine coracana subsp. coracana</name>
    <dbReference type="NCBI Taxonomy" id="191504"/>
    <lineage>
        <taxon>Eukaryota</taxon>
        <taxon>Viridiplantae</taxon>
        <taxon>Streptophyta</taxon>
        <taxon>Embryophyta</taxon>
        <taxon>Tracheophyta</taxon>
        <taxon>Spermatophyta</taxon>
        <taxon>Magnoliopsida</taxon>
        <taxon>Liliopsida</taxon>
        <taxon>Poales</taxon>
        <taxon>Poaceae</taxon>
        <taxon>PACMAD clade</taxon>
        <taxon>Chloridoideae</taxon>
        <taxon>Cynodonteae</taxon>
        <taxon>Eleusininae</taxon>
        <taxon>Eleusine</taxon>
    </lineage>
</organism>
<reference evidence="2" key="2">
    <citation type="submission" date="2021-12" db="EMBL/GenBank/DDBJ databases">
        <title>Resequencing data analysis of finger millet.</title>
        <authorList>
            <person name="Hatakeyama M."/>
            <person name="Aluri S."/>
            <person name="Balachadran M.T."/>
            <person name="Sivarajan S.R."/>
            <person name="Poveda L."/>
            <person name="Shimizu-Inatsugi R."/>
            <person name="Schlapbach R."/>
            <person name="Sreeman S.M."/>
            <person name="Shimizu K.K."/>
        </authorList>
    </citation>
    <scope>NUCLEOTIDE SEQUENCE</scope>
</reference>
<accession>A0AAV5DN01</accession>
<dbReference type="GO" id="GO:0010089">
    <property type="term" value="P:xylem development"/>
    <property type="evidence" value="ECO:0007669"/>
    <property type="project" value="InterPro"/>
</dbReference>
<evidence type="ECO:0000313" key="3">
    <source>
        <dbReference type="Proteomes" id="UP001054889"/>
    </source>
</evidence>
<name>A0AAV5DN01_ELECO</name>
<comment type="caution">
    <text evidence="2">The sequence shown here is derived from an EMBL/GenBank/DDBJ whole genome shotgun (WGS) entry which is preliminary data.</text>
</comment>
<reference evidence="2" key="1">
    <citation type="journal article" date="2018" name="DNA Res.">
        <title>Multiple hybrid de novo genome assembly of finger millet, an orphan allotetraploid crop.</title>
        <authorList>
            <person name="Hatakeyama M."/>
            <person name="Aluri S."/>
            <person name="Balachadran M.T."/>
            <person name="Sivarajan S.R."/>
            <person name="Patrignani A."/>
            <person name="Gruter S."/>
            <person name="Poveda L."/>
            <person name="Shimizu-Inatsugi R."/>
            <person name="Baeten J."/>
            <person name="Francoijs K.J."/>
            <person name="Nataraja K.N."/>
            <person name="Reddy Y.A.N."/>
            <person name="Phadnis S."/>
            <person name="Ravikumar R.L."/>
            <person name="Schlapbach R."/>
            <person name="Sreeman S.M."/>
            <person name="Shimizu K.K."/>
        </authorList>
    </citation>
    <scope>NUCLEOTIDE SEQUENCE</scope>
</reference>
<dbReference type="PANTHER" id="PTHR33974:SF2">
    <property type="entry name" value="VASCULAR-RELATED UNKNOWN PROTEIN 1"/>
    <property type="match status" value="1"/>
</dbReference>
<dbReference type="EMBL" id="BQKI01000018">
    <property type="protein sequence ID" value="GJN11580.1"/>
    <property type="molecule type" value="Genomic_DNA"/>
</dbReference>
<gene>
    <name evidence="2" type="primary">ga29781</name>
    <name evidence="2" type="ORF">PR202_ga29781</name>
</gene>
<keyword evidence="3" id="KW-1185">Reference proteome</keyword>
<proteinExistence type="predicted"/>
<dbReference type="InterPro" id="IPR039280">
    <property type="entry name" value="VUP"/>
</dbReference>
<evidence type="ECO:0000313" key="2">
    <source>
        <dbReference type="EMBL" id="GJN11580.1"/>
    </source>
</evidence>
<evidence type="ECO:0000256" key="1">
    <source>
        <dbReference type="SAM" id="MobiDB-lite"/>
    </source>
</evidence>
<dbReference type="AlphaFoldDB" id="A0AAV5DN01"/>
<dbReference type="Proteomes" id="UP001054889">
    <property type="component" value="Unassembled WGS sequence"/>
</dbReference>
<protein>
    <submittedName>
        <fullName evidence="2">Uncharacterized protein</fullName>
    </submittedName>
</protein>